<feature type="compositionally biased region" description="Low complexity" evidence="10">
    <location>
        <begin position="49"/>
        <end position="90"/>
    </location>
</feature>
<dbReference type="GO" id="GO:0000978">
    <property type="term" value="F:RNA polymerase II cis-regulatory region sequence-specific DNA binding"/>
    <property type="evidence" value="ECO:0007669"/>
    <property type="project" value="TreeGrafter"/>
</dbReference>
<dbReference type="PRINTS" id="PR00047">
    <property type="entry name" value="STROIDFINGER"/>
</dbReference>
<dbReference type="GO" id="GO:0071376">
    <property type="term" value="P:cellular response to corticotropin-releasing hormone stimulus"/>
    <property type="evidence" value="ECO:0007669"/>
    <property type="project" value="TreeGrafter"/>
</dbReference>
<evidence type="ECO:0000256" key="6">
    <source>
        <dbReference type="ARBA" id="ARBA00023125"/>
    </source>
</evidence>
<dbReference type="EMBL" id="BMAT01002297">
    <property type="protein sequence ID" value="GFS04072.1"/>
    <property type="molecule type" value="Genomic_DNA"/>
</dbReference>
<dbReference type="PANTHER" id="PTHR24085:SF4">
    <property type="entry name" value="NUCLEAR HORMONE RECEPTOR HR38-RELATED"/>
    <property type="match status" value="1"/>
</dbReference>
<evidence type="ECO:0000256" key="4">
    <source>
        <dbReference type="ARBA" id="ARBA00022833"/>
    </source>
</evidence>
<dbReference type="Gene3D" id="3.30.50.10">
    <property type="entry name" value="Erythroid Transcription Factor GATA-1, subunit A"/>
    <property type="match status" value="1"/>
</dbReference>
<keyword evidence="7" id="KW-0804">Transcription</keyword>
<dbReference type="PROSITE" id="PS51030">
    <property type="entry name" value="NUCLEAR_REC_DBD_2"/>
    <property type="match status" value="1"/>
</dbReference>
<feature type="compositionally biased region" description="Low complexity" evidence="10">
    <location>
        <begin position="392"/>
        <end position="401"/>
    </location>
</feature>
<dbReference type="Pfam" id="PF00105">
    <property type="entry name" value="zf-C4"/>
    <property type="match status" value="1"/>
</dbReference>
<feature type="region of interest" description="Disordered" evidence="10">
    <location>
        <begin position="185"/>
        <end position="339"/>
    </location>
</feature>
<evidence type="ECO:0000256" key="8">
    <source>
        <dbReference type="ARBA" id="ARBA00023170"/>
    </source>
</evidence>
<feature type="compositionally biased region" description="Basic residues" evidence="10">
    <location>
        <begin position="37"/>
        <end position="48"/>
    </location>
</feature>
<accession>A0AAV4I3K9</accession>
<evidence type="ECO:0000313" key="12">
    <source>
        <dbReference type="EMBL" id="GFS04072.1"/>
    </source>
</evidence>
<dbReference type="GO" id="GO:0005667">
    <property type="term" value="C:transcription regulator complex"/>
    <property type="evidence" value="ECO:0007669"/>
    <property type="project" value="TreeGrafter"/>
</dbReference>
<comment type="subcellular location">
    <subcellularLocation>
        <location evidence="1">Nucleus</location>
    </subcellularLocation>
</comment>
<evidence type="ECO:0000256" key="5">
    <source>
        <dbReference type="ARBA" id="ARBA00023015"/>
    </source>
</evidence>
<organism evidence="12 13">
    <name type="scientific">Elysia marginata</name>
    <dbReference type="NCBI Taxonomy" id="1093978"/>
    <lineage>
        <taxon>Eukaryota</taxon>
        <taxon>Metazoa</taxon>
        <taxon>Spiralia</taxon>
        <taxon>Lophotrochozoa</taxon>
        <taxon>Mollusca</taxon>
        <taxon>Gastropoda</taxon>
        <taxon>Heterobranchia</taxon>
        <taxon>Euthyneura</taxon>
        <taxon>Panpulmonata</taxon>
        <taxon>Sacoglossa</taxon>
        <taxon>Placobranchoidea</taxon>
        <taxon>Plakobranchidae</taxon>
        <taxon>Elysia</taxon>
    </lineage>
</organism>
<dbReference type="PANTHER" id="PTHR24085">
    <property type="entry name" value="NUCLEAR HORMONE RECEPTOR"/>
    <property type="match status" value="1"/>
</dbReference>
<sequence>ITSSNSAHCPSPVFGGSSISPTYDINRRYYLSQQHQHQPHHHHHHHHQQQQQQQQQQLQQGYHAHQLQQQSQQHHLLQLTTPHGQQHLQQSPLTGQLEQAGHGESSSNSALDAGGVLAHDRPMLLLQSQASYDAGSALTGSHFTSGAYSNAVTSSQSAMADINILAASFSLPMHDFQPEVPAYGAEELSPDHFSPGYDPSGYEHHQHQHHPHHHQHHQQQQHPHTQQHPGYLDTYNFDGNSYIHARDSSKYSPDTPSSSIVANTTNNNNTTTANNNSNNNNVANNNNAENSNSSSIGADNPSQHHPVGSASSPHGSSISSGLNSTNISTPTTLNHSSNSIITTSSSTNNLSATSMYIDAAAAIVPPAVTHPLIEDVYSAGFPTQEAADFYAQQQQQQQQQQHHQHHQQTAHHHHQQQQHNQQQRFLEPSPPKLYSKHPFSTSEPGHPELVFSQQSAMTYSDLDQKPTHLYAHYESPASVGAGPYGGPEGPSALYQHYHPAFYTPQGGHCGGAPGMAAFTSGGVASYRGDLSLSMGPAHHHAHHHHHLHHSHRRTSLTIPTPPGADSLDLQKYQLQSPGTPPSHHPHHHHHHHHHHRTSPLRDGSQPVKESLLCAVCGDNAACQHYGVRTCEGCKGFFKRTVQKNAKYVCLADKNCPVDKRRRNRCQFCRFQKCLAVGMVKEGDGGGSYYYEDDIKNDDHNGDGKEMGSDEILIQKSPN</sequence>
<evidence type="ECO:0000259" key="11">
    <source>
        <dbReference type="PROSITE" id="PS51030"/>
    </source>
</evidence>
<feature type="domain" description="Nuclear receptor" evidence="11">
    <location>
        <begin position="610"/>
        <end position="685"/>
    </location>
</feature>
<evidence type="ECO:0000256" key="9">
    <source>
        <dbReference type="ARBA" id="ARBA00023242"/>
    </source>
</evidence>
<evidence type="ECO:0000256" key="10">
    <source>
        <dbReference type="SAM" id="MobiDB-lite"/>
    </source>
</evidence>
<feature type="compositionally biased region" description="Basic residues" evidence="10">
    <location>
        <begin position="583"/>
        <end position="598"/>
    </location>
</feature>
<dbReference type="GO" id="GO:0035259">
    <property type="term" value="F:nuclear glucocorticoid receptor binding"/>
    <property type="evidence" value="ECO:0007669"/>
    <property type="project" value="TreeGrafter"/>
</dbReference>
<dbReference type="InterPro" id="IPR013088">
    <property type="entry name" value="Znf_NHR/GATA"/>
</dbReference>
<keyword evidence="9" id="KW-0539">Nucleus</keyword>
<dbReference type="AlphaFoldDB" id="A0AAV4I3K9"/>
<dbReference type="PROSITE" id="PS00031">
    <property type="entry name" value="NUCLEAR_REC_DBD_1"/>
    <property type="match status" value="1"/>
</dbReference>
<feature type="region of interest" description="Disordered" evidence="10">
    <location>
        <begin position="699"/>
        <end position="718"/>
    </location>
</feature>
<evidence type="ECO:0000256" key="3">
    <source>
        <dbReference type="ARBA" id="ARBA00022771"/>
    </source>
</evidence>
<keyword evidence="4" id="KW-0862">Zinc</keyword>
<dbReference type="GO" id="GO:0000981">
    <property type="term" value="F:DNA-binding transcription factor activity, RNA polymerase II-specific"/>
    <property type="evidence" value="ECO:0007669"/>
    <property type="project" value="TreeGrafter"/>
</dbReference>
<dbReference type="SMART" id="SM00399">
    <property type="entry name" value="ZnF_C4"/>
    <property type="match status" value="1"/>
</dbReference>
<dbReference type="FunFam" id="3.30.50.10:FF:000006">
    <property type="entry name" value="Nuclear receptor subfamily 5 group A member"/>
    <property type="match status" value="1"/>
</dbReference>
<feature type="compositionally biased region" description="Basic residues" evidence="10">
    <location>
        <begin position="537"/>
        <end position="554"/>
    </location>
</feature>
<protein>
    <submittedName>
        <fullName evidence="12">Nuclear receptor subfamily 4 group A member 2</fullName>
    </submittedName>
</protein>
<name>A0AAV4I3K9_9GAST</name>
<keyword evidence="2" id="KW-0479">Metal-binding</keyword>
<dbReference type="InterPro" id="IPR001628">
    <property type="entry name" value="Znf_hrmn_rcpt"/>
</dbReference>
<keyword evidence="13" id="KW-1185">Reference proteome</keyword>
<feature type="region of interest" description="Disordered" evidence="10">
    <location>
        <begin position="33"/>
        <end position="113"/>
    </location>
</feature>
<keyword evidence="6" id="KW-0238">DNA-binding</keyword>
<feature type="region of interest" description="Disordered" evidence="10">
    <location>
        <begin position="390"/>
        <end position="447"/>
    </location>
</feature>
<keyword evidence="8 12" id="KW-0675">Receptor</keyword>
<comment type="caution">
    <text evidence="12">The sequence shown here is derived from an EMBL/GenBank/DDBJ whole genome shotgun (WGS) entry which is preliminary data.</text>
</comment>
<feature type="region of interest" description="Disordered" evidence="10">
    <location>
        <begin position="1"/>
        <end position="20"/>
    </location>
</feature>
<keyword evidence="5" id="KW-0805">Transcription regulation</keyword>
<reference evidence="12 13" key="1">
    <citation type="journal article" date="2021" name="Elife">
        <title>Chloroplast acquisition without the gene transfer in kleptoplastic sea slugs, Plakobranchus ocellatus.</title>
        <authorList>
            <person name="Maeda T."/>
            <person name="Takahashi S."/>
            <person name="Yoshida T."/>
            <person name="Shimamura S."/>
            <person name="Takaki Y."/>
            <person name="Nagai Y."/>
            <person name="Toyoda A."/>
            <person name="Suzuki Y."/>
            <person name="Arimoto A."/>
            <person name="Ishii H."/>
            <person name="Satoh N."/>
            <person name="Nishiyama T."/>
            <person name="Hasebe M."/>
            <person name="Maruyama T."/>
            <person name="Minagawa J."/>
            <person name="Obokata J."/>
            <person name="Shigenobu S."/>
        </authorList>
    </citation>
    <scope>NUCLEOTIDE SEQUENCE [LARGE SCALE GENOMIC DNA]</scope>
</reference>
<gene>
    <name evidence="12" type="ORF">ElyMa_001166100</name>
</gene>
<feature type="compositionally biased region" description="Basic residues" evidence="10">
    <location>
        <begin position="402"/>
        <end position="416"/>
    </location>
</feature>
<proteinExistence type="predicted"/>
<dbReference type="GO" id="GO:0008270">
    <property type="term" value="F:zinc ion binding"/>
    <property type="evidence" value="ECO:0007669"/>
    <property type="project" value="UniProtKB-KW"/>
</dbReference>
<keyword evidence="3" id="KW-0863">Zinc-finger</keyword>
<dbReference type="SUPFAM" id="SSF57716">
    <property type="entry name" value="Glucocorticoid receptor-like (DNA-binding domain)"/>
    <property type="match status" value="1"/>
</dbReference>
<feature type="compositionally biased region" description="Basic residues" evidence="10">
    <location>
        <begin position="206"/>
        <end position="219"/>
    </location>
</feature>
<dbReference type="CDD" id="cd06969">
    <property type="entry name" value="NR_DBD_NGFI-B"/>
    <property type="match status" value="1"/>
</dbReference>
<evidence type="ECO:0000313" key="13">
    <source>
        <dbReference type="Proteomes" id="UP000762676"/>
    </source>
</evidence>
<dbReference type="Proteomes" id="UP000762676">
    <property type="component" value="Unassembled WGS sequence"/>
</dbReference>
<evidence type="ECO:0000256" key="7">
    <source>
        <dbReference type="ARBA" id="ARBA00023163"/>
    </source>
</evidence>
<dbReference type="GO" id="GO:0005634">
    <property type="term" value="C:nucleus"/>
    <property type="evidence" value="ECO:0007669"/>
    <property type="project" value="UniProtKB-SubCell"/>
</dbReference>
<evidence type="ECO:0000256" key="1">
    <source>
        <dbReference type="ARBA" id="ARBA00004123"/>
    </source>
</evidence>
<feature type="compositionally biased region" description="Low complexity" evidence="10">
    <location>
        <begin position="220"/>
        <end position="229"/>
    </location>
</feature>
<feature type="compositionally biased region" description="Low complexity" evidence="10">
    <location>
        <begin position="250"/>
        <end position="295"/>
    </location>
</feature>
<feature type="region of interest" description="Disordered" evidence="10">
    <location>
        <begin position="534"/>
        <end position="604"/>
    </location>
</feature>
<feature type="compositionally biased region" description="Low complexity" evidence="10">
    <location>
        <begin position="309"/>
        <end position="339"/>
    </location>
</feature>
<feature type="non-terminal residue" evidence="12">
    <location>
        <position position="1"/>
    </location>
</feature>
<evidence type="ECO:0000256" key="2">
    <source>
        <dbReference type="ARBA" id="ARBA00022723"/>
    </source>
</evidence>